<dbReference type="PANTHER" id="PTHR23248">
    <property type="entry name" value="PHOSPHOLIPID SCRAMBLASE-RELATED"/>
    <property type="match status" value="1"/>
</dbReference>
<name>A0A061RYZ0_9CHLO</name>
<dbReference type="PANTHER" id="PTHR23248:SF9">
    <property type="entry name" value="PHOSPHOLIPID SCRAMBLASE"/>
    <property type="match status" value="1"/>
</dbReference>
<feature type="compositionally biased region" description="Gly residues" evidence="2">
    <location>
        <begin position="431"/>
        <end position="441"/>
    </location>
</feature>
<sequence length="478" mass="52320">MSMVLLRQLLRYVKVVENCSLSATALAREASFTQNHWTRIQSLISTKDQHIYPVSRQCFSSAAAFQGARSFPQLFRESIRRLSTQAEFNVEKRLRRAALRRQRAGAPRSKSVQKASRGKDIRPSTLPQLTWQEDTRKEIANLVGHRALIVGRDIEWANIIAGFEQANKYTVKDERGEVAAFIAEETSGLGSMIGRQLLATRRNFVATVFDAHGNVMLRVRRPFHIINSQMFLEDAAGERLGEIVQRWHPWKRNYDLYLGQRQFASITGSFLAWEFELKDAEGGTLALIDRNFLGFGKEIFTDAGKYVIHFGMPPQTAAQEATASRQALVEAQSSKGETPPVTQLAKLRTDCSVIPTVSGNQLEVVRQLSLTERALALACAINIDFDYFSRHSGGAGILPFVGAYPTPVPIPVPSGGGSAPPDAGAPEPGTTGSGAPGGSGASEGEDLGGDEFDPEEESEGSLLGSVFDIFVGGDEFDE</sequence>
<feature type="compositionally biased region" description="Acidic residues" evidence="2">
    <location>
        <begin position="443"/>
        <end position="459"/>
    </location>
</feature>
<dbReference type="Pfam" id="PF03803">
    <property type="entry name" value="Scramblase"/>
    <property type="match status" value="1"/>
</dbReference>
<dbReference type="GO" id="GO:0017128">
    <property type="term" value="F:phospholipid scramblase activity"/>
    <property type="evidence" value="ECO:0007669"/>
    <property type="project" value="InterPro"/>
</dbReference>
<comment type="similarity">
    <text evidence="1">Belongs to the phospholipid scramblase family.</text>
</comment>
<dbReference type="InterPro" id="IPR005552">
    <property type="entry name" value="Scramblase"/>
</dbReference>
<organism evidence="3">
    <name type="scientific">Tetraselmis sp. GSL018</name>
    <dbReference type="NCBI Taxonomy" id="582737"/>
    <lineage>
        <taxon>Eukaryota</taxon>
        <taxon>Viridiplantae</taxon>
        <taxon>Chlorophyta</taxon>
        <taxon>core chlorophytes</taxon>
        <taxon>Chlorodendrophyceae</taxon>
        <taxon>Chlorodendrales</taxon>
        <taxon>Chlorodendraceae</taxon>
        <taxon>Tetraselmis</taxon>
    </lineage>
</organism>
<evidence type="ECO:0000256" key="1">
    <source>
        <dbReference type="ARBA" id="ARBA00005350"/>
    </source>
</evidence>
<dbReference type="AlphaFoldDB" id="A0A061RYZ0"/>
<dbReference type="EMBL" id="GBEZ01008381">
    <property type="protein sequence ID" value="JAC77158.1"/>
    <property type="molecule type" value="Transcribed_RNA"/>
</dbReference>
<accession>A0A061RYZ0</accession>
<proteinExistence type="inferred from homology"/>
<feature type="compositionally biased region" description="Low complexity" evidence="2">
    <location>
        <begin position="419"/>
        <end position="430"/>
    </location>
</feature>
<dbReference type="InterPro" id="IPR025659">
    <property type="entry name" value="Tubby-like_C"/>
</dbReference>
<evidence type="ECO:0000256" key="2">
    <source>
        <dbReference type="SAM" id="MobiDB-lite"/>
    </source>
</evidence>
<gene>
    <name evidence="3" type="ORF">TSPGSL018_18390</name>
</gene>
<feature type="region of interest" description="Disordered" evidence="2">
    <location>
        <begin position="412"/>
        <end position="466"/>
    </location>
</feature>
<reference evidence="3" key="1">
    <citation type="submission" date="2014-05" db="EMBL/GenBank/DDBJ databases">
        <title>The transcriptome of the halophilic microalga Tetraselmis sp. GSL018 isolated from the Great Salt Lake, Utah.</title>
        <authorList>
            <person name="Jinkerson R.E."/>
            <person name="D'Adamo S."/>
            <person name="Posewitz M.C."/>
        </authorList>
    </citation>
    <scope>NUCLEOTIDE SEQUENCE</scope>
    <source>
        <strain evidence="3">GSL018</strain>
    </source>
</reference>
<feature type="region of interest" description="Disordered" evidence="2">
    <location>
        <begin position="99"/>
        <end position="122"/>
    </location>
</feature>
<dbReference type="GO" id="GO:0005886">
    <property type="term" value="C:plasma membrane"/>
    <property type="evidence" value="ECO:0007669"/>
    <property type="project" value="TreeGrafter"/>
</dbReference>
<evidence type="ECO:0000313" key="3">
    <source>
        <dbReference type="EMBL" id="JAC77158.1"/>
    </source>
</evidence>
<dbReference type="SUPFAM" id="SSF54518">
    <property type="entry name" value="Tubby C-terminal domain-like"/>
    <property type="match status" value="1"/>
</dbReference>
<protein>
    <submittedName>
        <fullName evidence="3">Scramblase-domain-containing protein</fullName>
    </submittedName>
</protein>